<accession>A0A1R3K9T3</accession>
<name>A0A1R3K9T3_9ROSI</name>
<dbReference type="AlphaFoldDB" id="A0A1R3K9T3"/>
<dbReference type="OrthoDB" id="1745689at2759"/>
<dbReference type="EMBL" id="AWUE01014395">
    <property type="protein sequence ID" value="OMP03841.1"/>
    <property type="molecule type" value="Genomic_DNA"/>
</dbReference>
<dbReference type="STRING" id="93759.A0A1R3K9T3"/>
<sequence length="124" mass="13951">MYKQFVEHEDNGITDPLLRSLAWYPSKKATSWPGCYINGYNFHTVVYGISKSTMNSGVCVRGSDSSFDFYGQLQDVVEIEYLGGGEKKILGDLSEMHVPPVDSEEEYEDASSTENEDEDDEESD</sequence>
<comment type="caution">
    <text evidence="2">The sequence shown here is derived from an EMBL/GenBank/DDBJ whole genome shotgun (WGS) entry which is preliminary data.</text>
</comment>
<gene>
    <name evidence="2" type="ORF">COLO4_10168</name>
</gene>
<protein>
    <submittedName>
        <fullName evidence="2">TdcA1-ORF1-ORF2 protein</fullName>
    </submittedName>
</protein>
<evidence type="ECO:0000256" key="1">
    <source>
        <dbReference type="SAM" id="MobiDB-lite"/>
    </source>
</evidence>
<dbReference type="PANTHER" id="PTHR48258">
    <property type="entry name" value="DUF4218 DOMAIN-CONTAINING PROTEIN-RELATED"/>
    <property type="match status" value="1"/>
</dbReference>
<evidence type="ECO:0000313" key="2">
    <source>
        <dbReference type="EMBL" id="OMP03841.1"/>
    </source>
</evidence>
<evidence type="ECO:0000313" key="3">
    <source>
        <dbReference type="Proteomes" id="UP000187203"/>
    </source>
</evidence>
<reference evidence="3" key="1">
    <citation type="submission" date="2013-09" db="EMBL/GenBank/DDBJ databases">
        <title>Corchorus olitorius genome sequencing.</title>
        <authorList>
            <person name="Alam M."/>
            <person name="Haque M.S."/>
            <person name="Islam M.S."/>
            <person name="Emdad E.M."/>
            <person name="Islam M.M."/>
            <person name="Ahmed B."/>
            <person name="Halim A."/>
            <person name="Hossen Q.M.M."/>
            <person name="Hossain M.Z."/>
            <person name="Ahmed R."/>
            <person name="Khan M.M."/>
            <person name="Islam R."/>
            <person name="Rashid M.M."/>
            <person name="Khan S.A."/>
            <person name="Rahman M.S."/>
            <person name="Alam M."/>
            <person name="Yahiya A.S."/>
            <person name="Khan M.S."/>
            <person name="Azam M.S."/>
            <person name="Haque T."/>
            <person name="Lashkar M.Z.H."/>
            <person name="Akhand A.I."/>
            <person name="Morshed G."/>
            <person name="Roy S."/>
            <person name="Uddin K.S."/>
            <person name="Rabeya T."/>
            <person name="Hossain A.S."/>
            <person name="Chowdhury A."/>
            <person name="Snigdha A.R."/>
            <person name="Mortoza M.S."/>
            <person name="Matin S.A."/>
            <person name="Hoque S.M.E."/>
            <person name="Islam M.K."/>
            <person name="Roy D.K."/>
            <person name="Haider R."/>
            <person name="Moosa M.M."/>
            <person name="Elias S.M."/>
            <person name="Hasan A.M."/>
            <person name="Jahan S."/>
            <person name="Shafiuddin M."/>
            <person name="Mahmood N."/>
            <person name="Shommy N.S."/>
        </authorList>
    </citation>
    <scope>NUCLEOTIDE SEQUENCE [LARGE SCALE GENOMIC DNA]</scope>
    <source>
        <strain evidence="3">cv. O-4</strain>
    </source>
</reference>
<proteinExistence type="predicted"/>
<dbReference type="Proteomes" id="UP000187203">
    <property type="component" value="Unassembled WGS sequence"/>
</dbReference>
<organism evidence="2 3">
    <name type="scientific">Corchorus olitorius</name>
    <dbReference type="NCBI Taxonomy" id="93759"/>
    <lineage>
        <taxon>Eukaryota</taxon>
        <taxon>Viridiplantae</taxon>
        <taxon>Streptophyta</taxon>
        <taxon>Embryophyta</taxon>
        <taxon>Tracheophyta</taxon>
        <taxon>Spermatophyta</taxon>
        <taxon>Magnoliopsida</taxon>
        <taxon>eudicotyledons</taxon>
        <taxon>Gunneridae</taxon>
        <taxon>Pentapetalae</taxon>
        <taxon>rosids</taxon>
        <taxon>malvids</taxon>
        <taxon>Malvales</taxon>
        <taxon>Malvaceae</taxon>
        <taxon>Grewioideae</taxon>
        <taxon>Apeibeae</taxon>
        <taxon>Corchorus</taxon>
    </lineage>
</organism>
<feature type="region of interest" description="Disordered" evidence="1">
    <location>
        <begin position="93"/>
        <end position="124"/>
    </location>
</feature>
<dbReference type="PANTHER" id="PTHR48258:SF3">
    <property type="entry name" value="FK506-BINDING PROTEIN 4-LIKE ISOFORM X1"/>
    <property type="match status" value="1"/>
</dbReference>
<feature type="compositionally biased region" description="Acidic residues" evidence="1">
    <location>
        <begin position="102"/>
        <end position="124"/>
    </location>
</feature>
<keyword evidence="3" id="KW-1185">Reference proteome</keyword>